<dbReference type="AlphaFoldDB" id="A0A0D7B6N8"/>
<dbReference type="EMBL" id="KN880575">
    <property type="protein sequence ID" value="KIY65854.1"/>
    <property type="molecule type" value="Genomic_DNA"/>
</dbReference>
<accession>A0A0D7B6N8</accession>
<keyword evidence="1" id="KW-0472">Membrane</keyword>
<organism evidence="2 3">
    <name type="scientific">Cylindrobasidium torrendii FP15055 ss-10</name>
    <dbReference type="NCBI Taxonomy" id="1314674"/>
    <lineage>
        <taxon>Eukaryota</taxon>
        <taxon>Fungi</taxon>
        <taxon>Dikarya</taxon>
        <taxon>Basidiomycota</taxon>
        <taxon>Agaricomycotina</taxon>
        <taxon>Agaricomycetes</taxon>
        <taxon>Agaricomycetidae</taxon>
        <taxon>Agaricales</taxon>
        <taxon>Marasmiineae</taxon>
        <taxon>Physalacriaceae</taxon>
        <taxon>Cylindrobasidium</taxon>
    </lineage>
</organism>
<keyword evidence="3" id="KW-1185">Reference proteome</keyword>
<proteinExistence type="predicted"/>
<keyword evidence="1" id="KW-0812">Transmembrane</keyword>
<evidence type="ECO:0000313" key="2">
    <source>
        <dbReference type="EMBL" id="KIY65854.1"/>
    </source>
</evidence>
<feature type="transmembrane region" description="Helical" evidence="1">
    <location>
        <begin position="12"/>
        <end position="34"/>
    </location>
</feature>
<reference evidence="2 3" key="1">
    <citation type="journal article" date="2015" name="Fungal Genet. Biol.">
        <title>Evolution of novel wood decay mechanisms in Agaricales revealed by the genome sequences of Fistulina hepatica and Cylindrobasidium torrendii.</title>
        <authorList>
            <person name="Floudas D."/>
            <person name="Held B.W."/>
            <person name="Riley R."/>
            <person name="Nagy L.G."/>
            <person name="Koehler G."/>
            <person name="Ransdell A.S."/>
            <person name="Younus H."/>
            <person name="Chow J."/>
            <person name="Chiniquy J."/>
            <person name="Lipzen A."/>
            <person name="Tritt A."/>
            <person name="Sun H."/>
            <person name="Haridas S."/>
            <person name="LaButti K."/>
            <person name="Ohm R.A."/>
            <person name="Kues U."/>
            <person name="Blanchette R.A."/>
            <person name="Grigoriev I.V."/>
            <person name="Minto R.E."/>
            <person name="Hibbett D.S."/>
        </authorList>
    </citation>
    <scope>NUCLEOTIDE SEQUENCE [LARGE SCALE GENOMIC DNA]</scope>
    <source>
        <strain evidence="2 3">FP15055 ss-10</strain>
    </source>
</reference>
<evidence type="ECO:0000313" key="3">
    <source>
        <dbReference type="Proteomes" id="UP000054007"/>
    </source>
</evidence>
<evidence type="ECO:0000256" key="1">
    <source>
        <dbReference type="SAM" id="Phobius"/>
    </source>
</evidence>
<gene>
    <name evidence="2" type="ORF">CYLTODRAFT_51801</name>
</gene>
<protein>
    <submittedName>
        <fullName evidence="2">Uncharacterized protein</fullName>
    </submittedName>
</protein>
<dbReference type="Proteomes" id="UP000054007">
    <property type="component" value="Unassembled WGS sequence"/>
</dbReference>
<sequence length="89" mass="9526">MSDTKKRESEGGVGRVLCSVVGGVSIFLSVYALATVDQVLGSSVQLSHGSFSCLNAMWWRVRDESQGGRSVSMRESASGPRRILSICCV</sequence>
<name>A0A0D7B6N8_9AGAR</name>
<keyword evidence="1" id="KW-1133">Transmembrane helix</keyword>